<protein>
    <submittedName>
        <fullName evidence="1">CLUMA_CG010256, isoform A</fullName>
    </submittedName>
</protein>
<organism evidence="1 2">
    <name type="scientific">Clunio marinus</name>
    <dbReference type="NCBI Taxonomy" id="568069"/>
    <lineage>
        <taxon>Eukaryota</taxon>
        <taxon>Metazoa</taxon>
        <taxon>Ecdysozoa</taxon>
        <taxon>Arthropoda</taxon>
        <taxon>Hexapoda</taxon>
        <taxon>Insecta</taxon>
        <taxon>Pterygota</taxon>
        <taxon>Neoptera</taxon>
        <taxon>Endopterygota</taxon>
        <taxon>Diptera</taxon>
        <taxon>Nematocera</taxon>
        <taxon>Chironomoidea</taxon>
        <taxon>Chironomidae</taxon>
        <taxon>Clunio</taxon>
    </lineage>
</organism>
<evidence type="ECO:0000313" key="2">
    <source>
        <dbReference type="Proteomes" id="UP000183832"/>
    </source>
</evidence>
<gene>
    <name evidence="1" type="ORF">CLUMA_CG010256</name>
</gene>
<dbReference type="Proteomes" id="UP000183832">
    <property type="component" value="Unassembled WGS sequence"/>
</dbReference>
<keyword evidence="2" id="KW-1185">Reference proteome</keyword>
<name>A0A1J1IC61_9DIPT</name>
<dbReference type="AlphaFoldDB" id="A0A1J1IC61"/>
<proteinExistence type="predicted"/>
<sequence length="68" mass="8114">MNGCDGLQFSQEANFRKHINTNDKWQIDCRSFIDTQHKMFVSTCTSTNNNMCERRHKCLKKFTTETHR</sequence>
<dbReference type="EMBL" id="CVRI01000044">
    <property type="protein sequence ID" value="CRK96566.1"/>
    <property type="molecule type" value="Genomic_DNA"/>
</dbReference>
<accession>A0A1J1IC61</accession>
<evidence type="ECO:0000313" key="1">
    <source>
        <dbReference type="EMBL" id="CRK96566.1"/>
    </source>
</evidence>
<reference evidence="1 2" key="1">
    <citation type="submission" date="2015-04" db="EMBL/GenBank/DDBJ databases">
        <authorList>
            <person name="Syromyatnikov M.Y."/>
            <person name="Popov V.N."/>
        </authorList>
    </citation>
    <scope>NUCLEOTIDE SEQUENCE [LARGE SCALE GENOMIC DNA]</scope>
</reference>